<dbReference type="OrthoDB" id="1674324at2759"/>
<dbReference type="GO" id="GO:0003677">
    <property type="term" value="F:DNA binding"/>
    <property type="evidence" value="ECO:0007669"/>
    <property type="project" value="UniProtKB-KW"/>
</dbReference>
<evidence type="ECO:0000256" key="4">
    <source>
        <dbReference type="ARBA" id="ARBA00023163"/>
    </source>
</evidence>
<dbReference type="Gene3D" id="2.170.150.80">
    <property type="entry name" value="NAC domain"/>
    <property type="match status" value="1"/>
</dbReference>
<evidence type="ECO:0000256" key="3">
    <source>
        <dbReference type="ARBA" id="ARBA00023125"/>
    </source>
</evidence>
<keyword evidence="2" id="KW-0805">Transcription regulation</keyword>
<dbReference type="GeneID" id="108990382"/>
<sequence length="297" mass="33347">MGDAHDDPGAKSFSTPPGCGFHPSQQQLLSYYLTKKNNVDGEGSDGCDLIGELDLYHYDPFELPDGACFSYGYGAGKRHWYCYAARNAKESEAGRRRTKTGYWRRKWGKVRDVMDPRGGGKVLLGTRSSFVFYQKNSSRTAARITDWVMHEYALPDHLKASFVLCRVFFKSCSGNSILDNGLSSCAEEAVSAVRHIGIQHNGCLTPDILEVKMHEDNSVSGASILHQLGMQPREPGYMFICNTLTSRSNIMLFMISHVSCMVSKYSFTTSTFSSHHYKLPHQQQSASLFRNRSNMQF</sequence>
<accession>A0A2I4EKF4</accession>
<dbReference type="Proteomes" id="UP000235220">
    <property type="component" value="Chromosome 15"/>
</dbReference>
<dbReference type="InterPro" id="IPR036093">
    <property type="entry name" value="NAC_dom_sf"/>
</dbReference>
<dbReference type="PANTHER" id="PTHR31989">
    <property type="entry name" value="NAC DOMAIN-CONTAINING PROTEIN 82-RELATED"/>
    <property type="match status" value="1"/>
</dbReference>
<evidence type="ECO:0000313" key="7">
    <source>
        <dbReference type="RefSeq" id="XP_018819868.1"/>
    </source>
</evidence>
<dbReference type="SUPFAM" id="SSF101941">
    <property type="entry name" value="NAC domain"/>
    <property type="match status" value="1"/>
</dbReference>
<evidence type="ECO:0000256" key="2">
    <source>
        <dbReference type="ARBA" id="ARBA00023015"/>
    </source>
</evidence>
<keyword evidence="4" id="KW-0804">Transcription</keyword>
<protein>
    <submittedName>
        <fullName evidence="7">NAC domain-containing protein 79-like isoform X1</fullName>
    </submittedName>
</protein>
<dbReference type="InterPro" id="IPR003441">
    <property type="entry name" value="NAC-dom"/>
</dbReference>
<name>A0A2I4EKF4_JUGRE</name>
<dbReference type="RefSeq" id="XP_018819868.1">
    <property type="nucleotide sequence ID" value="XM_018964323.2"/>
</dbReference>
<organism evidence="6 7">
    <name type="scientific">Juglans regia</name>
    <name type="common">English walnut</name>
    <dbReference type="NCBI Taxonomy" id="51240"/>
    <lineage>
        <taxon>Eukaryota</taxon>
        <taxon>Viridiplantae</taxon>
        <taxon>Streptophyta</taxon>
        <taxon>Embryophyta</taxon>
        <taxon>Tracheophyta</taxon>
        <taxon>Spermatophyta</taxon>
        <taxon>Magnoliopsida</taxon>
        <taxon>eudicotyledons</taxon>
        <taxon>Gunneridae</taxon>
        <taxon>Pentapetalae</taxon>
        <taxon>rosids</taxon>
        <taxon>fabids</taxon>
        <taxon>Fagales</taxon>
        <taxon>Juglandaceae</taxon>
        <taxon>Juglans</taxon>
    </lineage>
</organism>
<dbReference type="AlphaFoldDB" id="A0A2I4EKF4"/>
<evidence type="ECO:0000313" key="6">
    <source>
        <dbReference type="Proteomes" id="UP000235220"/>
    </source>
</evidence>
<comment type="subcellular location">
    <subcellularLocation>
        <location evidence="1">Nucleus</location>
    </subcellularLocation>
</comment>
<keyword evidence="3" id="KW-0238">DNA-binding</keyword>
<evidence type="ECO:0000256" key="1">
    <source>
        <dbReference type="ARBA" id="ARBA00004123"/>
    </source>
</evidence>
<reference evidence="7" key="1">
    <citation type="submission" date="2025-08" db="UniProtKB">
        <authorList>
            <consortium name="RefSeq"/>
        </authorList>
    </citation>
    <scope>IDENTIFICATION</scope>
    <source>
        <tissue evidence="7">Leaves</tissue>
    </source>
</reference>
<keyword evidence="6" id="KW-1185">Reference proteome</keyword>
<dbReference type="PROSITE" id="PS51005">
    <property type="entry name" value="NAC"/>
    <property type="match status" value="1"/>
</dbReference>
<dbReference type="Pfam" id="PF02365">
    <property type="entry name" value="NAM"/>
    <property type="match status" value="1"/>
</dbReference>
<gene>
    <name evidence="7" type="primary">LOC108990382</name>
</gene>
<dbReference type="Gramene" id="Jr15_04620_p1">
    <property type="protein sequence ID" value="cds.Jr15_04620_p1"/>
    <property type="gene ID" value="Jr15_04620"/>
</dbReference>
<dbReference type="KEGG" id="jre:108990382"/>
<dbReference type="STRING" id="51240.A0A2I4EKF4"/>
<evidence type="ECO:0000256" key="5">
    <source>
        <dbReference type="ARBA" id="ARBA00023242"/>
    </source>
</evidence>
<keyword evidence="5" id="KW-0539">Nucleus</keyword>
<dbReference type="GO" id="GO:0006355">
    <property type="term" value="P:regulation of DNA-templated transcription"/>
    <property type="evidence" value="ECO:0007669"/>
    <property type="project" value="InterPro"/>
</dbReference>
<dbReference type="GO" id="GO:0005634">
    <property type="term" value="C:nucleus"/>
    <property type="evidence" value="ECO:0007669"/>
    <property type="project" value="UniProtKB-SubCell"/>
</dbReference>
<proteinExistence type="predicted"/>